<dbReference type="InterPro" id="IPR006148">
    <property type="entry name" value="Glc/Gal-6P_isomerase"/>
</dbReference>
<dbReference type="GO" id="GO:0004342">
    <property type="term" value="F:glucosamine-6-phosphate deaminase activity"/>
    <property type="evidence" value="ECO:0007669"/>
    <property type="project" value="InterPro"/>
</dbReference>
<evidence type="ECO:0000259" key="2">
    <source>
        <dbReference type="Pfam" id="PF01182"/>
    </source>
</evidence>
<keyword evidence="4" id="KW-1185">Reference proteome</keyword>
<dbReference type="Pfam" id="PF01182">
    <property type="entry name" value="Glucosamine_iso"/>
    <property type="match status" value="1"/>
</dbReference>
<dbReference type="GO" id="GO:0005975">
    <property type="term" value="P:carbohydrate metabolic process"/>
    <property type="evidence" value="ECO:0007669"/>
    <property type="project" value="InterPro"/>
</dbReference>
<dbReference type="SUPFAM" id="SSF100950">
    <property type="entry name" value="NagB/RpiA/CoA transferase-like"/>
    <property type="match status" value="1"/>
</dbReference>
<organism evidence="3 4">
    <name type="scientific">Pseudokineococcus lusitanus</name>
    <dbReference type="NCBI Taxonomy" id="763993"/>
    <lineage>
        <taxon>Bacteria</taxon>
        <taxon>Bacillati</taxon>
        <taxon>Actinomycetota</taxon>
        <taxon>Actinomycetes</taxon>
        <taxon>Kineosporiales</taxon>
        <taxon>Kineosporiaceae</taxon>
        <taxon>Pseudokineococcus</taxon>
    </lineage>
</organism>
<reference evidence="3 4" key="1">
    <citation type="journal article" date="2015" name="Stand. Genomic Sci.">
        <title>Genomic Encyclopedia of Bacterial and Archaeal Type Strains, Phase III: the genomes of soil and plant-associated and newly described type strains.</title>
        <authorList>
            <person name="Whitman W.B."/>
            <person name="Woyke T."/>
            <person name="Klenk H.P."/>
            <person name="Zhou Y."/>
            <person name="Lilburn T.G."/>
            <person name="Beck B.J."/>
            <person name="De Vos P."/>
            <person name="Vandamme P."/>
            <person name="Eisen J.A."/>
            <person name="Garrity G."/>
            <person name="Hugenholtz P."/>
            <person name="Kyrpides N.C."/>
        </authorList>
    </citation>
    <scope>NUCLEOTIDE SEQUENCE [LARGE SCALE GENOMIC DNA]</scope>
    <source>
        <strain evidence="3 4">CECT 7306</strain>
    </source>
</reference>
<dbReference type="InterPro" id="IPR037171">
    <property type="entry name" value="NagB/RpiA_transferase-like"/>
</dbReference>
<comment type="caution">
    <text evidence="3">The sequence shown here is derived from an EMBL/GenBank/DDBJ whole genome shotgun (WGS) entry which is preliminary data.</text>
</comment>
<dbReference type="RefSeq" id="WP_199720195.1">
    <property type="nucleotide sequence ID" value="NZ_RJKN01000006.1"/>
</dbReference>
<dbReference type="InParanoid" id="A0A3N1GWD0"/>
<evidence type="ECO:0000313" key="3">
    <source>
        <dbReference type="EMBL" id="ROP34524.1"/>
    </source>
</evidence>
<proteinExistence type="predicted"/>
<dbReference type="PANTHER" id="PTHR42892">
    <property type="entry name" value="GLUCOSAMINE-6-PHOSPHATE DEAMINASE-LIKE PROTEIN BT_0258-RELATED"/>
    <property type="match status" value="1"/>
</dbReference>
<gene>
    <name evidence="3" type="ORF">EDC03_2338</name>
</gene>
<dbReference type="EMBL" id="RJKN01000006">
    <property type="protein sequence ID" value="ROP34524.1"/>
    <property type="molecule type" value="Genomic_DNA"/>
</dbReference>
<dbReference type="AlphaFoldDB" id="A0A3N1GWD0"/>
<name>A0A3N1GWD0_9ACTN</name>
<dbReference type="Proteomes" id="UP000276232">
    <property type="component" value="Unassembled WGS sequence"/>
</dbReference>
<feature type="domain" description="Glucosamine/galactosamine-6-phosphate isomerase" evidence="2">
    <location>
        <begin position="20"/>
        <end position="237"/>
    </location>
</feature>
<dbReference type="CDD" id="cd01399">
    <property type="entry name" value="GlcN6P_deaminase"/>
    <property type="match status" value="1"/>
</dbReference>
<evidence type="ECO:0000256" key="1">
    <source>
        <dbReference type="ARBA" id="ARBA00023277"/>
    </source>
</evidence>
<dbReference type="InterPro" id="IPR052960">
    <property type="entry name" value="GlcN6P_deaminase-like"/>
</dbReference>
<evidence type="ECO:0000313" key="4">
    <source>
        <dbReference type="Proteomes" id="UP000276232"/>
    </source>
</evidence>
<dbReference type="Gene3D" id="3.40.50.1360">
    <property type="match status" value="1"/>
</dbReference>
<dbReference type="PANTHER" id="PTHR42892:SF1">
    <property type="entry name" value="GLUCOSAMINE-6-PHOSPHATE ISOMERASE"/>
    <property type="match status" value="1"/>
</dbReference>
<dbReference type="GO" id="GO:0006044">
    <property type="term" value="P:N-acetylglucosamine metabolic process"/>
    <property type="evidence" value="ECO:0007669"/>
    <property type="project" value="InterPro"/>
</dbReference>
<accession>A0A3N1GWD0</accession>
<dbReference type="InterPro" id="IPR004547">
    <property type="entry name" value="Glucosamine6P_isomerase"/>
</dbReference>
<sequence length="264" mass="26881">MTPGRGGTTLRVEVVDEADGAEGIGRRAADVVAEELAAGRLATFGVATGSSPLQVYADLAARRLPGWDAVEVFALDEYVGLPAGDPRSYAAVVEEEVRAPLGLDPARVHVPDGTATTEAGLAAACAAYEAALTARGGADVQLLGIGATGHIGFNEPGSPLSSRTRVVELAATTVADNARFFARPEDVPRRAVTQGVATIATARRHVLIARGEHKAEAVRAALEGPVSPACPASAVRTFADVLVLLDPAAASRLTRVPVGAGPAA</sequence>
<keyword evidence="1" id="KW-0119">Carbohydrate metabolism</keyword>
<protein>
    <submittedName>
        <fullName evidence="3">Glucosamine-6-phosphate deaminase</fullName>
    </submittedName>
</protein>